<evidence type="ECO:0000256" key="1">
    <source>
        <dbReference type="SAM" id="MobiDB-lite"/>
    </source>
</evidence>
<dbReference type="KEGG" id="vg:55620318"/>
<gene>
    <name evidence="2" type="primary">44</name>
    <name evidence="2" type="ORF">KYLE_45</name>
</gene>
<keyword evidence="3" id="KW-1185">Reference proteome</keyword>
<evidence type="ECO:0000313" key="3">
    <source>
        <dbReference type="Proteomes" id="UP000319711"/>
    </source>
</evidence>
<dbReference type="Proteomes" id="UP000319711">
    <property type="component" value="Segment"/>
</dbReference>
<reference evidence="2 3" key="1">
    <citation type="submission" date="2019-06" db="EMBL/GenBank/DDBJ databases">
        <authorList>
            <person name="Fakulujo A."/>
            <person name="Fiaz D."/>
            <person name="Garg S."/>
            <person name="Gordon G."/>
            <person name="Haider Z."/>
            <person name="Hale A."/>
            <person name="Hodges K."/>
            <person name="Jacob L."/>
            <person name="Kandil F."/>
            <person name="Kincaid V."/>
            <person name="Melchor-Guerra M."/>
            <person name="Morrelli A."/>
            <person name="Morris R."/>
            <person name="Nawaz M."/>
            <person name="Nguyen N."/>
            <person name="Omair A."/>
            <person name="Pray J."/>
            <person name="Saleem H."/>
            <person name="Saravane K."/>
            <person name="Sharma A."/>
            <person name="Singh A."/>
            <person name="Walston M."/>
            <person name="Zaman H."/>
            <person name="Puthuveetil N."/>
            <person name="Do L."/>
            <person name="Islam N."/>
            <person name="Johnson A."/>
        </authorList>
    </citation>
    <scope>NUCLEOTIDE SEQUENCE [LARGE SCALE GENOMIC DNA]</scope>
</reference>
<protein>
    <submittedName>
        <fullName evidence="2">Uncharacterized protein</fullName>
    </submittedName>
</protein>
<organism evidence="2 3">
    <name type="scientific">Pantoea phage Kyle</name>
    <dbReference type="NCBI Taxonomy" id="2589665"/>
    <lineage>
        <taxon>Viruses</taxon>
        <taxon>Duplodnaviria</taxon>
        <taxon>Heunggongvirae</taxon>
        <taxon>Uroviricota</taxon>
        <taxon>Caudoviricetes</taxon>
        <taxon>Lindbergviridae</taxon>
        <taxon>Kylevirus</taxon>
        <taxon>Kylevirus kyle</taxon>
    </lineage>
</organism>
<feature type="region of interest" description="Disordered" evidence="1">
    <location>
        <begin position="38"/>
        <end position="137"/>
    </location>
</feature>
<dbReference type="RefSeq" id="YP_009849877.1">
    <property type="nucleotide sequence ID" value="NC_048796.1"/>
</dbReference>
<proteinExistence type="predicted"/>
<dbReference type="EMBL" id="MN038177">
    <property type="protein sequence ID" value="QDH49591.1"/>
    <property type="molecule type" value="Genomic_DNA"/>
</dbReference>
<name>A0A514A8K1_9CAUD</name>
<evidence type="ECO:0000313" key="2">
    <source>
        <dbReference type="EMBL" id="QDH49591.1"/>
    </source>
</evidence>
<feature type="compositionally biased region" description="Basic and acidic residues" evidence="1">
    <location>
        <begin position="64"/>
        <end position="122"/>
    </location>
</feature>
<dbReference type="GeneID" id="55620318"/>
<sequence length="137" mass="14457">MTKQIVTSFAHGVMKVTSGDNARFEDLTDAKKRELGLIKDPTVTDSNAAPVDQRTGAPVDGADAEAKAKQAEKIAASEEADKKAEGDDASEKAKREAEQKAEAEKKAEADRLAAEQKAKDDAAAAQAKADAKTTTKK</sequence>
<accession>A0A514A8K1</accession>